<protein>
    <recommendedName>
        <fullName evidence="2">protein-tyrosine-phosphatase</fullName>
        <ecNumber evidence="2">3.1.3.48</ecNumber>
    </recommendedName>
</protein>
<reference evidence="8 9" key="1">
    <citation type="journal article" date="2016" name="Mol. Biol. Evol.">
        <title>Comparative Genomics of Early-Diverging Mushroom-Forming Fungi Provides Insights into the Origins of Lignocellulose Decay Capabilities.</title>
        <authorList>
            <person name="Nagy L.G."/>
            <person name="Riley R."/>
            <person name="Tritt A."/>
            <person name="Adam C."/>
            <person name="Daum C."/>
            <person name="Floudas D."/>
            <person name="Sun H."/>
            <person name="Yadav J.S."/>
            <person name="Pangilinan J."/>
            <person name="Larsson K.H."/>
            <person name="Matsuura K."/>
            <person name="Barry K."/>
            <person name="Labutti K."/>
            <person name="Kuo R."/>
            <person name="Ohm R.A."/>
            <person name="Bhattacharya S.S."/>
            <person name="Shirouzu T."/>
            <person name="Yoshinaga Y."/>
            <person name="Martin F.M."/>
            <person name="Grigoriev I.V."/>
            <person name="Hibbett D.S."/>
        </authorList>
    </citation>
    <scope>NUCLEOTIDE SEQUENCE [LARGE SCALE GENOMIC DNA]</scope>
    <source>
        <strain evidence="8 9">HHB12029</strain>
    </source>
</reference>
<name>A0A165DHQ4_EXIGL</name>
<evidence type="ECO:0000256" key="1">
    <source>
        <dbReference type="ARBA" id="ARBA00008601"/>
    </source>
</evidence>
<dbReference type="EMBL" id="KV426219">
    <property type="protein sequence ID" value="KZV84556.1"/>
    <property type="molecule type" value="Genomic_DNA"/>
</dbReference>
<dbReference type="Pfam" id="PF00782">
    <property type="entry name" value="DSPc"/>
    <property type="match status" value="1"/>
</dbReference>
<proteinExistence type="inferred from homology"/>
<comment type="similarity">
    <text evidence="1">Belongs to the protein-tyrosine phosphatase family. Non-receptor class dual specificity subfamily.</text>
</comment>
<dbReference type="InterPro" id="IPR036873">
    <property type="entry name" value="Rhodanese-like_dom_sf"/>
</dbReference>
<dbReference type="FunFam" id="3.90.190.10:FF:000120">
    <property type="entry name" value="MAP kinase phosphatase, putative"/>
    <property type="match status" value="1"/>
</dbReference>
<dbReference type="EC" id="3.1.3.48" evidence="2"/>
<evidence type="ECO:0000259" key="6">
    <source>
        <dbReference type="PROSITE" id="PS50054"/>
    </source>
</evidence>
<dbReference type="SMART" id="SM00195">
    <property type="entry name" value="DSPc"/>
    <property type="match status" value="1"/>
</dbReference>
<feature type="region of interest" description="Disordered" evidence="5">
    <location>
        <begin position="744"/>
        <end position="842"/>
    </location>
</feature>
<evidence type="ECO:0000256" key="2">
    <source>
        <dbReference type="ARBA" id="ARBA00013064"/>
    </source>
</evidence>
<dbReference type="SUPFAM" id="SSF52799">
    <property type="entry name" value="(Phosphotyrosine protein) phosphatases II"/>
    <property type="match status" value="1"/>
</dbReference>
<feature type="compositionally biased region" description="Pro residues" evidence="5">
    <location>
        <begin position="370"/>
        <end position="383"/>
    </location>
</feature>
<dbReference type="PROSITE" id="PS50056">
    <property type="entry name" value="TYR_PHOSPHATASE_2"/>
    <property type="match status" value="1"/>
</dbReference>
<dbReference type="Gene3D" id="3.40.250.10">
    <property type="entry name" value="Rhodanese-like domain"/>
    <property type="match status" value="1"/>
</dbReference>
<dbReference type="InterPro" id="IPR029021">
    <property type="entry name" value="Prot-tyrosine_phosphatase-like"/>
</dbReference>
<feature type="region of interest" description="Disordered" evidence="5">
    <location>
        <begin position="26"/>
        <end position="76"/>
    </location>
</feature>
<keyword evidence="4" id="KW-0904">Protein phosphatase</keyword>
<organism evidence="8 9">
    <name type="scientific">Exidia glandulosa HHB12029</name>
    <dbReference type="NCBI Taxonomy" id="1314781"/>
    <lineage>
        <taxon>Eukaryota</taxon>
        <taxon>Fungi</taxon>
        <taxon>Dikarya</taxon>
        <taxon>Basidiomycota</taxon>
        <taxon>Agaricomycotina</taxon>
        <taxon>Agaricomycetes</taxon>
        <taxon>Auriculariales</taxon>
        <taxon>Exidiaceae</taxon>
        <taxon>Exidia</taxon>
    </lineage>
</organism>
<dbReference type="InterPro" id="IPR000340">
    <property type="entry name" value="Dual-sp_phosphatase_cat-dom"/>
</dbReference>
<evidence type="ECO:0000259" key="7">
    <source>
        <dbReference type="PROSITE" id="PS50056"/>
    </source>
</evidence>
<dbReference type="GO" id="GO:0043409">
    <property type="term" value="P:negative regulation of MAPK cascade"/>
    <property type="evidence" value="ECO:0007669"/>
    <property type="project" value="TreeGrafter"/>
</dbReference>
<feature type="compositionally biased region" description="Low complexity" evidence="5">
    <location>
        <begin position="415"/>
        <end position="424"/>
    </location>
</feature>
<dbReference type="Gene3D" id="3.90.190.10">
    <property type="entry name" value="Protein tyrosine phosphatase superfamily"/>
    <property type="match status" value="1"/>
</dbReference>
<gene>
    <name evidence="8" type="ORF">EXIGLDRAFT_654835</name>
</gene>
<dbReference type="PROSITE" id="PS50054">
    <property type="entry name" value="TYR_PHOSPHATASE_DUAL"/>
    <property type="match status" value="1"/>
</dbReference>
<evidence type="ECO:0000313" key="8">
    <source>
        <dbReference type="EMBL" id="KZV84556.1"/>
    </source>
</evidence>
<accession>A0A165DHQ4</accession>
<dbReference type="InterPro" id="IPR000387">
    <property type="entry name" value="Tyr_Pase_dom"/>
</dbReference>
<feature type="compositionally biased region" description="Low complexity" evidence="5">
    <location>
        <begin position="107"/>
        <end position="123"/>
    </location>
</feature>
<feature type="region of interest" description="Disordered" evidence="5">
    <location>
        <begin position="541"/>
        <end position="581"/>
    </location>
</feature>
<keyword evidence="9" id="KW-1185">Reference proteome</keyword>
<evidence type="ECO:0000256" key="4">
    <source>
        <dbReference type="ARBA" id="ARBA00022912"/>
    </source>
</evidence>
<feature type="region of interest" description="Disordered" evidence="5">
    <location>
        <begin position="359"/>
        <end position="445"/>
    </location>
</feature>
<dbReference type="PANTHER" id="PTHR10159">
    <property type="entry name" value="DUAL SPECIFICITY PROTEIN PHOSPHATASE"/>
    <property type="match status" value="1"/>
</dbReference>
<feature type="domain" description="Tyrosine specific protein phosphatases" evidence="7">
    <location>
        <begin position="656"/>
        <end position="720"/>
    </location>
</feature>
<dbReference type="STRING" id="1314781.A0A165DHQ4"/>
<feature type="domain" description="Tyrosine-protein phosphatase" evidence="6">
    <location>
        <begin position="590"/>
        <end position="739"/>
    </location>
</feature>
<dbReference type="GO" id="GO:0004725">
    <property type="term" value="F:protein tyrosine phosphatase activity"/>
    <property type="evidence" value="ECO:0007669"/>
    <property type="project" value="UniProtKB-EC"/>
</dbReference>
<feature type="region of interest" description="Disordered" evidence="5">
    <location>
        <begin position="457"/>
        <end position="516"/>
    </location>
</feature>
<feature type="compositionally biased region" description="Low complexity" evidence="5">
    <location>
        <begin position="26"/>
        <end position="40"/>
    </location>
</feature>
<dbReference type="AlphaFoldDB" id="A0A165DHQ4"/>
<evidence type="ECO:0000256" key="5">
    <source>
        <dbReference type="SAM" id="MobiDB-lite"/>
    </source>
</evidence>
<evidence type="ECO:0000313" key="9">
    <source>
        <dbReference type="Proteomes" id="UP000077266"/>
    </source>
</evidence>
<dbReference type="InterPro" id="IPR020422">
    <property type="entry name" value="TYR_PHOSPHATASE_DUAL_dom"/>
</dbReference>
<dbReference type="PANTHER" id="PTHR10159:SF530">
    <property type="entry name" value="DUAL SPECIFICITY PROTEIN PHOSPHATASE DDB_G0271350-RELATED"/>
    <property type="match status" value="1"/>
</dbReference>
<dbReference type="GO" id="GO:0005737">
    <property type="term" value="C:cytoplasm"/>
    <property type="evidence" value="ECO:0007669"/>
    <property type="project" value="TreeGrafter"/>
</dbReference>
<dbReference type="InParanoid" id="A0A165DHQ4"/>
<dbReference type="Proteomes" id="UP000077266">
    <property type="component" value="Unassembled WGS sequence"/>
</dbReference>
<sequence length="842" mass="91045">MESKFKRSAPIRKFYPLVSTTTTATTATTATTTSTHTTTTRGAMTSNGRPTRLAIPSRHSHAPSVDLPLVDSESAPNDPVLEELAKLEQLRKSVRQNLELRPIGTGSPSSSTRARSDSNASSTPSTPGSVYYTPIDEFSPTPFSPAYATPQSSLSPAQDDAGGIHPRELFHGLDLTTRRPLMLDTRPLPAFLAHRVIDSINLSIPSLILKRVKKPGGGFKSLDALRHYITTDAARDIWDNLMRDAGQNDVWDRCVVIFDDEMDERDMSSTAWTLLSVLQPVLAPIHGQVTFLRGGFALVKSLPDLESHLETGDPNPQLAEPPRIALERHPSAGLGGAPQPSAVGSAFILRTDFAQARSTRTLIDHDRTPSPIPSPRPPTPRTPGAPAGLRLDIPAPPPSPGPTALSIAPRPRVPSLKTLSLDTSSLRHRPSAERVGSAHPSIPNPGMPKLSLRMNLGGDDGPASAVRGKGERFPGAPPSMLGPGRSMDGPPQPRGGPLYVPRLAPPSPGALHHERAQSAFPSISTEMTSLNTNFGSTASRFDWGSASSTSSSTDSSSSSNDDDDDYRPPTARPLSTLSTPDSAEMPQQFIISCILPNFLFLGPEVTLPEHVAALEEHGIKRILNIAAECDDDHGLHLRERFDKYMRIPIRDTVEEENIARGVQEVCKFLDDARLHSSATYVHCKAGKSRSVTAVMAYLIHANHWTLSRAYAFVLERRKGISPNIGFVSELMTFEERELGGKSVGVTSLGSSASAAPPPRRPAHIRESLPPQMSDSSVPQYLAAFADSGEDMEVKDPSGRYRHQRRAPVDERTLQPTRRVSKAGLESTDWRDGANSEGSGSDW</sequence>
<dbReference type="CDD" id="cd14498">
    <property type="entry name" value="DSP"/>
    <property type="match status" value="1"/>
</dbReference>
<keyword evidence="3" id="KW-0378">Hydrolase</keyword>
<evidence type="ECO:0000256" key="3">
    <source>
        <dbReference type="ARBA" id="ARBA00022801"/>
    </source>
</evidence>
<feature type="compositionally biased region" description="Low complexity" evidence="5">
    <location>
        <begin position="545"/>
        <end position="559"/>
    </location>
</feature>
<feature type="region of interest" description="Disordered" evidence="5">
    <location>
        <begin position="97"/>
        <end position="135"/>
    </location>
</feature>
<dbReference type="OrthoDB" id="273181at2759"/>